<dbReference type="AlphaFoldDB" id="A0A4R6TL59"/>
<name>A0A4R6TL59_9BACI</name>
<keyword evidence="1" id="KW-1133">Transmembrane helix</keyword>
<protein>
    <submittedName>
        <fullName evidence="2">Uncharacterized protein</fullName>
    </submittedName>
</protein>
<feature type="transmembrane region" description="Helical" evidence="1">
    <location>
        <begin position="100"/>
        <end position="122"/>
    </location>
</feature>
<feature type="transmembrane region" description="Helical" evidence="1">
    <location>
        <begin position="252"/>
        <end position="279"/>
    </location>
</feature>
<feature type="transmembrane region" description="Helical" evidence="1">
    <location>
        <begin position="6"/>
        <end position="25"/>
    </location>
</feature>
<feature type="transmembrane region" description="Helical" evidence="1">
    <location>
        <begin position="221"/>
        <end position="246"/>
    </location>
</feature>
<evidence type="ECO:0000313" key="3">
    <source>
        <dbReference type="Proteomes" id="UP000295632"/>
    </source>
</evidence>
<keyword evidence="3" id="KW-1185">Reference proteome</keyword>
<feature type="transmembrane region" description="Helical" evidence="1">
    <location>
        <begin position="171"/>
        <end position="190"/>
    </location>
</feature>
<keyword evidence="1" id="KW-0472">Membrane</keyword>
<gene>
    <name evidence="2" type="ORF">EV213_13218</name>
</gene>
<dbReference type="Proteomes" id="UP000295632">
    <property type="component" value="Unassembled WGS sequence"/>
</dbReference>
<dbReference type="RefSeq" id="WP_133582392.1">
    <property type="nucleotide sequence ID" value="NZ_SNYJ01000032.1"/>
</dbReference>
<feature type="transmembrane region" description="Helical" evidence="1">
    <location>
        <begin position="196"/>
        <end position="214"/>
    </location>
</feature>
<evidence type="ECO:0000256" key="1">
    <source>
        <dbReference type="SAM" id="Phobius"/>
    </source>
</evidence>
<comment type="caution">
    <text evidence="2">The sequence shown here is derived from an EMBL/GenBank/DDBJ whole genome shotgun (WGS) entry which is preliminary data.</text>
</comment>
<evidence type="ECO:0000313" key="2">
    <source>
        <dbReference type="EMBL" id="TDQ32172.1"/>
    </source>
</evidence>
<dbReference type="EMBL" id="SNYJ01000032">
    <property type="protein sequence ID" value="TDQ32172.1"/>
    <property type="molecule type" value="Genomic_DNA"/>
</dbReference>
<proteinExistence type="predicted"/>
<keyword evidence="1" id="KW-0812">Transmembrane</keyword>
<sequence>MNQVMFASGMLAIILPLSIFVLPTYNPDAFSSVWWLSLVGGGASCVATFLSYKQERLIAGLLFSTIVLVLIGTGLLGIGTVLLTVFALHEMDTDLKDAKGNSILAVLFLVGSILISGGLLLNHEDAVWDIYANKLSPFSDEVVFFGAIAMFILSSAGFVSSIQVAGFVKRALLQTLHIGFLAVGVLGIFSEDWSTLPIFLTIFILLVVGIAFLMRRSKVKLVTGASIFGAAFLTAVVLFISAVIGLPSLEALVIALIIIVPLLFVGFVLLLLGFLQWLLHVLRSKNVVKPPPF</sequence>
<feature type="transmembrane region" description="Helical" evidence="1">
    <location>
        <begin position="58"/>
        <end position="88"/>
    </location>
</feature>
<organism evidence="2 3">
    <name type="scientific">Aureibacillus halotolerans</name>
    <dbReference type="NCBI Taxonomy" id="1508390"/>
    <lineage>
        <taxon>Bacteria</taxon>
        <taxon>Bacillati</taxon>
        <taxon>Bacillota</taxon>
        <taxon>Bacilli</taxon>
        <taxon>Bacillales</taxon>
        <taxon>Bacillaceae</taxon>
        <taxon>Aureibacillus</taxon>
    </lineage>
</organism>
<feature type="transmembrane region" description="Helical" evidence="1">
    <location>
        <begin position="32"/>
        <end position="52"/>
    </location>
</feature>
<feature type="transmembrane region" description="Helical" evidence="1">
    <location>
        <begin position="142"/>
        <end position="159"/>
    </location>
</feature>
<accession>A0A4R6TL59</accession>
<reference evidence="2 3" key="1">
    <citation type="submission" date="2019-03" db="EMBL/GenBank/DDBJ databases">
        <title>Genomic Encyclopedia of Type Strains, Phase IV (KMG-IV): sequencing the most valuable type-strain genomes for metagenomic binning, comparative biology and taxonomic classification.</title>
        <authorList>
            <person name="Goeker M."/>
        </authorList>
    </citation>
    <scope>NUCLEOTIDE SEQUENCE [LARGE SCALE GENOMIC DNA]</scope>
    <source>
        <strain evidence="2 3">DSM 28697</strain>
    </source>
</reference>